<dbReference type="AlphaFoldDB" id="A0A9D3U964"/>
<keyword evidence="2" id="KW-1185">Reference proteome</keyword>
<comment type="caution">
    <text evidence="1">The sequence shown here is derived from an EMBL/GenBank/DDBJ whole genome shotgun (WGS) entry which is preliminary data.</text>
</comment>
<evidence type="ECO:0000313" key="2">
    <source>
        <dbReference type="Proteomes" id="UP000828251"/>
    </source>
</evidence>
<name>A0A9D3U964_9ROSI</name>
<gene>
    <name evidence="1" type="ORF">J1N35_044426</name>
</gene>
<dbReference type="EMBL" id="JAIQCV010000013">
    <property type="protein sequence ID" value="KAH1032252.1"/>
    <property type="molecule type" value="Genomic_DNA"/>
</dbReference>
<dbReference type="Proteomes" id="UP000828251">
    <property type="component" value="Unassembled WGS sequence"/>
</dbReference>
<proteinExistence type="predicted"/>
<accession>A0A9D3U964</accession>
<organism evidence="1 2">
    <name type="scientific">Gossypium stocksii</name>
    <dbReference type="NCBI Taxonomy" id="47602"/>
    <lineage>
        <taxon>Eukaryota</taxon>
        <taxon>Viridiplantae</taxon>
        <taxon>Streptophyta</taxon>
        <taxon>Embryophyta</taxon>
        <taxon>Tracheophyta</taxon>
        <taxon>Spermatophyta</taxon>
        <taxon>Magnoliopsida</taxon>
        <taxon>eudicotyledons</taxon>
        <taxon>Gunneridae</taxon>
        <taxon>Pentapetalae</taxon>
        <taxon>rosids</taxon>
        <taxon>malvids</taxon>
        <taxon>Malvales</taxon>
        <taxon>Malvaceae</taxon>
        <taxon>Malvoideae</taxon>
        <taxon>Gossypium</taxon>
    </lineage>
</organism>
<reference evidence="1 2" key="1">
    <citation type="journal article" date="2021" name="Plant Biotechnol. J.">
        <title>Multi-omics assisted identification of the key and species-specific regulatory components of drought-tolerant mechanisms in Gossypium stocksii.</title>
        <authorList>
            <person name="Yu D."/>
            <person name="Ke L."/>
            <person name="Zhang D."/>
            <person name="Wu Y."/>
            <person name="Sun Y."/>
            <person name="Mei J."/>
            <person name="Sun J."/>
            <person name="Sun Y."/>
        </authorList>
    </citation>
    <scope>NUCLEOTIDE SEQUENCE [LARGE SCALE GENOMIC DNA]</scope>
    <source>
        <strain evidence="2">cv. E1</strain>
        <tissue evidence="1">Leaf</tissue>
    </source>
</reference>
<protein>
    <submittedName>
        <fullName evidence="1">Uncharacterized protein</fullName>
    </submittedName>
</protein>
<evidence type="ECO:0000313" key="1">
    <source>
        <dbReference type="EMBL" id="KAH1032252.1"/>
    </source>
</evidence>
<sequence length="423" mass="47270">MESKCYQYKELHLNFRSLAEVERYESKVIYLGCANKIKENKDQIGLHEPLLALTYEGAEQLNVEESDASTKEIINYENIENVDTYNSPKMGMRIPKEQCHMTKPCNNTYMPNPTTASAPKETIGYITEATPVSTLPPKAQAATTKRRYNKLKPLLEFQNNWIVIESPHKNGRIDKKYCHKECNITLRSLLEVKRYKTDGILPVHGKKKKESNEQSESPAPLLLLTFGEIGQQNEKLGASTMGRTNSTNIHMSNLTALASTAPKAGRHGRKRKVKTMVSSKVEANIRVEQNDEAALIDVPINDETAPIDVPIFDEAALIDVLINDETTPIDVLIIDEAAPIDVRTTDEATLIDVPINDEAAMIDVPINDEVALIDVPIIDEAALINVPINYETVPIDVLIINEDALIDVPITYVKNFSDLGCYR</sequence>
<dbReference type="OrthoDB" id="1001763at2759"/>